<proteinExistence type="predicted"/>
<dbReference type="InterPro" id="IPR022476">
    <property type="entry name" value="Spore_YabP/YqfC"/>
</dbReference>
<dbReference type="InterPro" id="IPR022477">
    <property type="entry name" value="Spore_YqfC"/>
</dbReference>
<dbReference type="Proteomes" id="UP000481872">
    <property type="component" value="Unassembled WGS sequence"/>
</dbReference>
<keyword evidence="2" id="KW-1185">Reference proteome</keyword>
<sequence>MKNKIKKKAELIVEKLDIPRDTVLDLPKITVISNSEITIENHKGITTFESNEIKVKTSIGVLEILGENFEISFVGGTTIVLNGSFNAIGYKKNE</sequence>
<dbReference type="Pfam" id="PF07873">
    <property type="entry name" value="YabP"/>
    <property type="match status" value="1"/>
</dbReference>
<name>A0A6M0GZR1_9CLOT</name>
<gene>
    <name evidence="1" type="primary">yqfC</name>
    <name evidence="1" type="ORF">G3M99_00845</name>
</gene>
<dbReference type="EMBL" id="JAAGPU010000001">
    <property type="protein sequence ID" value="NEU03418.1"/>
    <property type="molecule type" value="Genomic_DNA"/>
</dbReference>
<protein>
    <submittedName>
        <fullName evidence="1">Sporulation protein YqfC</fullName>
    </submittedName>
</protein>
<dbReference type="AlphaFoldDB" id="A0A6M0GZR1"/>
<evidence type="ECO:0000313" key="2">
    <source>
        <dbReference type="Proteomes" id="UP000481872"/>
    </source>
</evidence>
<dbReference type="NCBIfam" id="TIGR02856">
    <property type="entry name" value="spore_yqfC"/>
    <property type="match status" value="1"/>
</dbReference>
<comment type="caution">
    <text evidence="1">The sequence shown here is derived from an EMBL/GenBank/DDBJ whole genome shotgun (WGS) entry which is preliminary data.</text>
</comment>
<accession>A0A6M0GZR1</accession>
<reference evidence="1 2" key="1">
    <citation type="submission" date="2020-02" db="EMBL/GenBank/DDBJ databases">
        <title>Genome assembly of a novel Clostridium senegalense strain.</title>
        <authorList>
            <person name="Gupta T.B."/>
            <person name="Jauregui R."/>
            <person name="Maclean P."/>
            <person name="Nawarathana A."/>
            <person name="Brightwell G."/>
        </authorList>
    </citation>
    <scope>NUCLEOTIDE SEQUENCE [LARGE SCALE GENOMIC DNA]</scope>
    <source>
        <strain evidence="1 2">AGRFS4</strain>
    </source>
</reference>
<evidence type="ECO:0000313" key="1">
    <source>
        <dbReference type="EMBL" id="NEU03418.1"/>
    </source>
</evidence>
<organism evidence="1 2">
    <name type="scientific">Clostridium senegalense</name>
    <dbReference type="NCBI Taxonomy" id="1465809"/>
    <lineage>
        <taxon>Bacteria</taxon>
        <taxon>Bacillati</taxon>
        <taxon>Bacillota</taxon>
        <taxon>Clostridia</taxon>
        <taxon>Eubacteriales</taxon>
        <taxon>Clostridiaceae</taxon>
        <taxon>Clostridium</taxon>
    </lineage>
</organism>